<reference evidence="3 4" key="1">
    <citation type="submission" date="2019-01" db="EMBL/GenBank/DDBJ databases">
        <title>Filimonas sp. strain TTM-71.</title>
        <authorList>
            <person name="Chen W.-M."/>
        </authorList>
    </citation>
    <scope>NUCLEOTIDE SEQUENCE [LARGE SCALE GENOMIC DNA]</scope>
    <source>
        <strain evidence="3 4">TTM-71</strain>
    </source>
</reference>
<dbReference type="Proteomes" id="UP000290545">
    <property type="component" value="Unassembled WGS sequence"/>
</dbReference>
<protein>
    <recommendedName>
        <fullName evidence="2">DUF6443 domain-containing protein</fullName>
    </recommendedName>
</protein>
<keyword evidence="1" id="KW-0732">Signal</keyword>
<name>A0A4Q1D391_9BACT</name>
<feature type="chain" id="PRO_5020553569" description="DUF6443 domain-containing protein" evidence="1">
    <location>
        <begin position="29"/>
        <end position="1133"/>
    </location>
</feature>
<proteinExistence type="predicted"/>
<feature type="signal peptide" evidence="1">
    <location>
        <begin position="1"/>
        <end position="28"/>
    </location>
</feature>
<dbReference type="Gene3D" id="2.180.10.10">
    <property type="entry name" value="RHS repeat-associated core"/>
    <property type="match status" value="2"/>
</dbReference>
<dbReference type="InterPro" id="IPR045619">
    <property type="entry name" value="DUF6443"/>
</dbReference>
<keyword evidence="4" id="KW-1185">Reference proteome</keyword>
<dbReference type="RefSeq" id="WP_129003407.1">
    <property type="nucleotide sequence ID" value="NZ_SDHZ01000002.1"/>
</dbReference>
<evidence type="ECO:0000256" key="1">
    <source>
        <dbReference type="SAM" id="SignalP"/>
    </source>
</evidence>
<dbReference type="OrthoDB" id="976756at2"/>
<comment type="caution">
    <text evidence="3">The sequence shown here is derived from an EMBL/GenBank/DDBJ whole genome shotgun (WGS) entry which is preliminary data.</text>
</comment>
<evidence type="ECO:0000313" key="4">
    <source>
        <dbReference type="Proteomes" id="UP000290545"/>
    </source>
</evidence>
<sequence length="1133" mass="123023">MKTQSTLTILLKLAVALVPVLWSTTLCAQVTPSTGGVPAAVTVTATPAGYYTDYPVNYVRSFTPVQPIASELTVLSAGYTQVQQQTQYVDGLGRPLQTVTRRGGGGAAAPDVVKPVLYDAFGREAYQYLPYAGGTNGAFKTDPFNQQAAFYGAYAAAQPALAGELVLYSKTEFEASPLNRPVKTMAPGNSWGGRGIGVGISYEANTGGEVRSWDIGAGEAAIPTSAGYYGAATLYRTVTTDENGKRVVEYKDREGRVVLKKVEIKHDGAAAITAHEGWLCTYYIYDDLGQLRFVVPPLGVEALLQPSVNWSISAAGITDELCFRYAYDYRNRMYAKKVPGADWVYMVYDLRDRLVFTQDGTMRKKDWWLGTLYDAFNRPVQTGMLTLAITRADLQTYVNVQPDQVQAASQTGTRAGTPADLYVSEHDGRAVYKATNSIVFEGALTGSGEFETEIVAADGVAFTSSQDVSMNPVPPGGTFIPLTFTYYDGYGWTNKAYTSAYNNKLGQGNNVYGEPLPSAASSMVSALVTGTRVRVIEDANDLSKGAWLESVNYYDDKGRVIQVQADNYKGGADITIARHDFGGKNISTYQVHNNPSGNTINSRVYTELDYDHAGRLLEIRKTLNDDAATTRIIAHNSYDELGQLKTKQLGQQTDAVNMPASGFLETQDYAYNIRGWLKGLNWKGYESAASAVTKPIDNRWFAMDLSYDWGYSKNQLNGNIAGMRWQTAGDQQERSYGYDYDAANRLLSADFRQRNGANWNNDLGGGRTIDFSMKMGGNGRNDGTAYDANGNIRRMQQWGLQTGGSSNQIDNLVYGYYGNSNKLSHVTDSITAAQQLGDFTDKNTNGDDYGYDVNGNLLTDKNKGITGSTGLDLASGGAISYNYLNLPWQIKVKGDNGQDKGVITYVYDAAGNKLEKRVEEYATPANNNEARHHYTTYLGSYVYESNVLKFLGHEEGRTRVKRAAGGAVSGYAYDYFLKDHLGNTRMVLTDEHQTDAYPVASLEDATLANERLYYAIPDGGRVNKNTVPGYPADGYTSPNDWTQRLNGNGQRIGTGMVLKVMSGDKVNIRANSWYRLNGANPGSPVGLQVADLLGSLVGGIAGAGSGSHAAAQLQGNGNLSSGVGRFLAESGSN</sequence>
<gene>
    <name evidence="3" type="ORF">ESB13_11495</name>
</gene>
<feature type="domain" description="DUF6443" evidence="2">
    <location>
        <begin position="69"/>
        <end position="199"/>
    </location>
</feature>
<dbReference type="EMBL" id="SDHZ01000002">
    <property type="protein sequence ID" value="RXK82758.1"/>
    <property type="molecule type" value="Genomic_DNA"/>
</dbReference>
<evidence type="ECO:0000313" key="3">
    <source>
        <dbReference type="EMBL" id="RXK82758.1"/>
    </source>
</evidence>
<feature type="non-terminal residue" evidence="3">
    <location>
        <position position="1133"/>
    </location>
</feature>
<accession>A0A4Q1D391</accession>
<evidence type="ECO:0000259" key="2">
    <source>
        <dbReference type="Pfam" id="PF20041"/>
    </source>
</evidence>
<dbReference type="Pfam" id="PF20041">
    <property type="entry name" value="DUF6443"/>
    <property type="match status" value="1"/>
</dbReference>
<organism evidence="3 4">
    <name type="scientific">Filimonas effusa</name>
    <dbReference type="NCBI Taxonomy" id="2508721"/>
    <lineage>
        <taxon>Bacteria</taxon>
        <taxon>Pseudomonadati</taxon>
        <taxon>Bacteroidota</taxon>
        <taxon>Chitinophagia</taxon>
        <taxon>Chitinophagales</taxon>
        <taxon>Chitinophagaceae</taxon>
        <taxon>Filimonas</taxon>
    </lineage>
</organism>
<dbReference type="AlphaFoldDB" id="A0A4Q1D391"/>